<organism evidence="3 4">
    <name type="scientific">Streptomyces albipurpureus</name>
    <dbReference type="NCBI Taxonomy" id="2897419"/>
    <lineage>
        <taxon>Bacteria</taxon>
        <taxon>Bacillati</taxon>
        <taxon>Actinomycetota</taxon>
        <taxon>Actinomycetes</taxon>
        <taxon>Kitasatosporales</taxon>
        <taxon>Streptomycetaceae</taxon>
        <taxon>Streptomyces</taxon>
    </lineage>
</organism>
<dbReference type="RefSeq" id="WP_250917606.1">
    <property type="nucleotide sequence ID" value="NZ_JAMQAW010000002.1"/>
</dbReference>
<evidence type="ECO:0000313" key="3">
    <source>
        <dbReference type="EMBL" id="MCM2387256.1"/>
    </source>
</evidence>
<dbReference type="Gene3D" id="3.90.850.10">
    <property type="entry name" value="Fumarylacetoacetase-like, C-terminal domain"/>
    <property type="match status" value="1"/>
</dbReference>
<dbReference type="InterPro" id="IPR011234">
    <property type="entry name" value="Fumarylacetoacetase-like_C"/>
</dbReference>
<comment type="caution">
    <text evidence="3">The sequence shown here is derived from an EMBL/GenBank/DDBJ whole genome shotgun (WGS) entry which is preliminary data.</text>
</comment>
<dbReference type="PANTHER" id="PTHR11820">
    <property type="entry name" value="ACYLPYRUVASE"/>
    <property type="match status" value="1"/>
</dbReference>
<dbReference type="EMBL" id="JAMQAW010000002">
    <property type="protein sequence ID" value="MCM2387256.1"/>
    <property type="molecule type" value="Genomic_DNA"/>
</dbReference>
<keyword evidence="4" id="KW-1185">Reference proteome</keyword>
<dbReference type="InterPro" id="IPR036663">
    <property type="entry name" value="Fumarylacetoacetase_C_sf"/>
</dbReference>
<dbReference type="Proteomes" id="UP001431429">
    <property type="component" value="Unassembled WGS sequence"/>
</dbReference>
<dbReference type="PANTHER" id="PTHR11820:SF7">
    <property type="entry name" value="ACYLPYRUVASE FAHD1, MITOCHONDRIAL"/>
    <property type="match status" value="1"/>
</dbReference>
<accession>A0ABT0UG59</accession>
<feature type="domain" description="Fumarylacetoacetase-like C-terminal" evidence="2">
    <location>
        <begin position="82"/>
        <end position="289"/>
    </location>
</feature>
<dbReference type="SUPFAM" id="SSF56529">
    <property type="entry name" value="FAH"/>
    <property type="match status" value="1"/>
</dbReference>
<protein>
    <submittedName>
        <fullName evidence="3">Fumarylacetoacetate hydrolase family protein</fullName>
    </submittedName>
</protein>
<sequence>MRIALFDQYRIGIVDGASVRDVTDVTDVIDSRWHGSPYVINELIEHFDELRAPLRAALASAEERSLADVTLLPPIPRPGQVLAAPANYHAHIAEMTESRYRPTNQQALRSPGDVGFFVMGSGSISGPADAIELPPMPGRAFHHEVELGVVIGKPARGIQAGQVADHIFGYLILLDLTLRTEGEQQEERTMRKSFETFTPIGPFIVTADEVPDPGNLGLRLWVNDELRQQANTRDLIVGIDELIEQASSVVTLRPGDIYATGTPEGVGPIEVGDVVRAEIDGLGELSLPVTKRSW</sequence>
<keyword evidence="1" id="KW-0479">Metal-binding</keyword>
<dbReference type="Pfam" id="PF01557">
    <property type="entry name" value="FAA_hydrolase"/>
    <property type="match status" value="1"/>
</dbReference>
<keyword evidence="3" id="KW-0378">Hydrolase</keyword>
<proteinExistence type="predicted"/>
<dbReference type="GO" id="GO:0016787">
    <property type="term" value="F:hydrolase activity"/>
    <property type="evidence" value="ECO:0007669"/>
    <property type="project" value="UniProtKB-KW"/>
</dbReference>
<name>A0ABT0UG59_9ACTN</name>
<gene>
    <name evidence="3" type="ORF">NBG84_02825</name>
</gene>
<evidence type="ECO:0000313" key="4">
    <source>
        <dbReference type="Proteomes" id="UP001431429"/>
    </source>
</evidence>
<evidence type="ECO:0000256" key="1">
    <source>
        <dbReference type="ARBA" id="ARBA00022723"/>
    </source>
</evidence>
<reference evidence="3" key="1">
    <citation type="submission" date="2022-06" db="EMBL/GenBank/DDBJ databases">
        <title>Genome public.</title>
        <authorList>
            <person name="Sun Q."/>
        </authorList>
    </citation>
    <scope>NUCLEOTIDE SEQUENCE</scope>
    <source>
        <strain evidence="3">CWNU-1</strain>
    </source>
</reference>
<evidence type="ECO:0000259" key="2">
    <source>
        <dbReference type="Pfam" id="PF01557"/>
    </source>
</evidence>